<feature type="domain" description="Periplasmic binding protein" evidence="4">
    <location>
        <begin position="39"/>
        <end position="294"/>
    </location>
</feature>
<evidence type="ECO:0000313" key="5">
    <source>
        <dbReference type="EMBL" id="RCX14821.1"/>
    </source>
</evidence>
<dbReference type="Proteomes" id="UP000253034">
    <property type="component" value="Unassembled WGS sequence"/>
</dbReference>
<keyword evidence="3" id="KW-0732">Signal</keyword>
<accession>A0A369B092</accession>
<dbReference type="GO" id="GO:0030313">
    <property type="term" value="C:cell envelope"/>
    <property type="evidence" value="ECO:0007669"/>
    <property type="project" value="UniProtKB-SubCell"/>
</dbReference>
<dbReference type="CDD" id="cd20006">
    <property type="entry name" value="PBP1_ABC_sugar_binding-like"/>
    <property type="match status" value="1"/>
</dbReference>
<comment type="subcellular location">
    <subcellularLocation>
        <location evidence="1">Cell envelope</location>
    </subcellularLocation>
</comment>
<dbReference type="GO" id="GO:0030246">
    <property type="term" value="F:carbohydrate binding"/>
    <property type="evidence" value="ECO:0007669"/>
    <property type="project" value="UniProtKB-ARBA"/>
</dbReference>
<dbReference type="Pfam" id="PF13407">
    <property type="entry name" value="Peripla_BP_4"/>
    <property type="match status" value="1"/>
</dbReference>
<evidence type="ECO:0000259" key="4">
    <source>
        <dbReference type="Pfam" id="PF13407"/>
    </source>
</evidence>
<evidence type="ECO:0000313" key="6">
    <source>
        <dbReference type="Proteomes" id="UP000253034"/>
    </source>
</evidence>
<proteinExistence type="inferred from homology"/>
<organism evidence="5 6">
    <name type="scientific">Anaerobacterium chartisolvens</name>
    <dbReference type="NCBI Taxonomy" id="1297424"/>
    <lineage>
        <taxon>Bacteria</taxon>
        <taxon>Bacillati</taxon>
        <taxon>Bacillota</taxon>
        <taxon>Clostridia</taxon>
        <taxon>Eubacteriales</taxon>
        <taxon>Oscillospiraceae</taxon>
        <taxon>Anaerobacterium</taxon>
    </lineage>
</organism>
<dbReference type="Gene3D" id="3.40.50.2300">
    <property type="match status" value="2"/>
</dbReference>
<dbReference type="SUPFAM" id="SSF53822">
    <property type="entry name" value="Periplasmic binding protein-like I"/>
    <property type="match status" value="1"/>
</dbReference>
<evidence type="ECO:0000256" key="2">
    <source>
        <dbReference type="ARBA" id="ARBA00007639"/>
    </source>
</evidence>
<name>A0A369B092_9FIRM</name>
<dbReference type="RefSeq" id="WP_114298257.1">
    <property type="nucleotide sequence ID" value="NZ_QPJT01000014.1"/>
</dbReference>
<keyword evidence="6" id="KW-1185">Reference proteome</keyword>
<comment type="caution">
    <text evidence="5">The sequence shown here is derived from an EMBL/GenBank/DDBJ whole genome shotgun (WGS) entry which is preliminary data.</text>
</comment>
<dbReference type="OrthoDB" id="569491at2"/>
<sequence length="326" mass="35414">MLRKMKGLISLALILFISALLIAGCGRNTIPTGENRKKISVIVKMKDASFFNVVRMGAEAAGKEFDVHVEFAGPDNEKDIEGQIKLVEEAVSGQYNAIVLAAGDYNKLAGAAEKAVNQNIPVIVIDSPLNSDRIKGFIGTDNVDAGSKLAETLIKRVGTECRIAVMNFMKGAASSDLREKGVFDTLNKYPDVHVVSNMYCNSDESIAFELTKKAINDNRDLDAIVCTNAQSSVGVARAIDTEKLSGKIKIIGLDSTPEEISYVEKGVIEALVIQNPFNMGYLGVRYAIDAINNKSVPKLTNTGLTIIDKDNMYLPENEKLVFPFTD</sequence>
<reference evidence="5 6" key="1">
    <citation type="submission" date="2018-07" db="EMBL/GenBank/DDBJ databases">
        <title>Genomic Encyclopedia of Type Strains, Phase IV (KMG-IV): sequencing the most valuable type-strain genomes for metagenomic binning, comparative biology and taxonomic classification.</title>
        <authorList>
            <person name="Goeker M."/>
        </authorList>
    </citation>
    <scope>NUCLEOTIDE SEQUENCE [LARGE SCALE GENOMIC DNA]</scope>
    <source>
        <strain evidence="5 6">DSM 27016</strain>
    </source>
</reference>
<dbReference type="InterPro" id="IPR025997">
    <property type="entry name" value="SBP_2_dom"/>
</dbReference>
<dbReference type="EMBL" id="QPJT01000014">
    <property type="protein sequence ID" value="RCX14821.1"/>
    <property type="molecule type" value="Genomic_DNA"/>
</dbReference>
<dbReference type="AlphaFoldDB" id="A0A369B092"/>
<evidence type="ECO:0000256" key="1">
    <source>
        <dbReference type="ARBA" id="ARBA00004196"/>
    </source>
</evidence>
<dbReference type="PANTHER" id="PTHR46847">
    <property type="entry name" value="D-ALLOSE-BINDING PERIPLASMIC PROTEIN-RELATED"/>
    <property type="match status" value="1"/>
</dbReference>
<dbReference type="PROSITE" id="PS51257">
    <property type="entry name" value="PROKAR_LIPOPROTEIN"/>
    <property type="match status" value="1"/>
</dbReference>
<evidence type="ECO:0000256" key="3">
    <source>
        <dbReference type="ARBA" id="ARBA00022729"/>
    </source>
</evidence>
<gene>
    <name evidence="5" type="ORF">DFR58_11455</name>
</gene>
<protein>
    <submittedName>
        <fullName evidence="5">Monosaccharide ABC transporter substrate-binding protein (CUT2 family)</fullName>
    </submittedName>
</protein>
<comment type="similarity">
    <text evidence="2">Belongs to the bacterial solute-binding protein 2 family.</text>
</comment>
<dbReference type="PANTHER" id="PTHR46847:SF1">
    <property type="entry name" value="D-ALLOSE-BINDING PERIPLASMIC PROTEIN-RELATED"/>
    <property type="match status" value="1"/>
</dbReference>
<dbReference type="InterPro" id="IPR028082">
    <property type="entry name" value="Peripla_BP_I"/>
</dbReference>